<name>X1E6Y2_9ZZZZ</name>
<dbReference type="EMBL" id="BART01033956">
    <property type="protein sequence ID" value="GAH12929.1"/>
    <property type="molecule type" value="Genomic_DNA"/>
</dbReference>
<dbReference type="Gene3D" id="3.60.15.10">
    <property type="entry name" value="Ribonuclease Z/Hydroxyacylglutathione hydrolase-like"/>
    <property type="match status" value="1"/>
</dbReference>
<accession>X1E6Y2</accession>
<reference evidence="1" key="1">
    <citation type="journal article" date="2014" name="Front. Microbiol.">
        <title>High frequency of phylogenetically diverse reductive dehalogenase-homologous genes in deep subseafloor sedimentary metagenomes.</title>
        <authorList>
            <person name="Kawai M."/>
            <person name="Futagami T."/>
            <person name="Toyoda A."/>
            <person name="Takaki Y."/>
            <person name="Nishi S."/>
            <person name="Hori S."/>
            <person name="Arai W."/>
            <person name="Tsubouchi T."/>
            <person name="Morono Y."/>
            <person name="Uchiyama I."/>
            <person name="Ito T."/>
            <person name="Fujiyama A."/>
            <person name="Inagaki F."/>
            <person name="Takami H."/>
        </authorList>
    </citation>
    <scope>NUCLEOTIDE SEQUENCE</scope>
    <source>
        <strain evidence="1">Expedition CK06-06</strain>
    </source>
</reference>
<proteinExistence type="predicted"/>
<dbReference type="PANTHER" id="PTHR13754:SF18">
    <property type="entry name" value="7,8-DIHYDROPTERIN-6-METHYL-4-(BETA-D-RIBOFURANOSYL)-AMINOBENZENE-5'-PHOSPHATE SYNTHASE"/>
    <property type="match status" value="1"/>
</dbReference>
<protein>
    <recommendedName>
        <fullName evidence="2">Metallo-beta-lactamase domain-containing protein</fullName>
    </recommendedName>
</protein>
<dbReference type="AlphaFoldDB" id="X1E6Y2"/>
<dbReference type="InterPro" id="IPR036866">
    <property type="entry name" value="RibonucZ/Hydroxyglut_hydro"/>
</dbReference>
<sequence length="79" mass="9042">MNTIKYGQKLTGVDKIYAVIGGFHEEWNSDKIIEKKVKYFEEINPEIICGMHCTGFKFNVKMSKHPAHTLGIVGTEFHL</sequence>
<dbReference type="GO" id="GO:0016740">
    <property type="term" value="F:transferase activity"/>
    <property type="evidence" value="ECO:0007669"/>
    <property type="project" value="TreeGrafter"/>
</dbReference>
<evidence type="ECO:0000313" key="1">
    <source>
        <dbReference type="EMBL" id="GAH12929.1"/>
    </source>
</evidence>
<organism evidence="1">
    <name type="scientific">marine sediment metagenome</name>
    <dbReference type="NCBI Taxonomy" id="412755"/>
    <lineage>
        <taxon>unclassified sequences</taxon>
        <taxon>metagenomes</taxon>
        <taxon>ecological metagenomes</taxon>
    </lineage>
</organism>
<dbReference type="InterPro" id="IPR052926">
    <property type="entry name" value="Metallo-beta-lactamase_dom"/>
</dbReference>
<gene>
    <name evidence="1" type="ORF">S01H4_58180</name>
</gene>
<evidence type="ECO:0008006" key="2">
    <source>
        <dbReference type="Google" id="ProtNLM"/>
    </source>
</evidence>
<comment type="caution">
    <text evidence="1">The sequence shown here is derived from an EMBL/GenBank/DDBJ whole genome shotgun (WGS) entry which is preliminary data.</text>
</comment>
<dbReference type="PANTHER" id="PTHR13754">
    <property type="entry name" value="METALLO-BETA-LACTAMASE SUPERFAMILY PROTEIN"/>
    <property type="match status" value="1"/>
</dbReference>